<evidence type="ECO:0000256" key="10">
    <source>
        <dbReference type="ARBA" id="ARBA00023136"/>
    </source>
</evidence>
<keyword evidence="10 12" id="KW-0472">Membrane</keyword>
<keyword evidence="11" id="KW-0407">Ion channel</keyword>
<evidence type="ECO:0000256" key="11">
    <source>
        <dbReference type="ARBA" id="ARBA00023303"/>
    </source>
</evidence>
<evidence type="ECO:0000256" key="7">
    <source>
        <dbReference type="ARBA" id="ARBA00022958"/>
    </source>
</evidence>
<dbReference type="InterPro" id="IPR007866">
    <property type="entry name" value="TRIC_channel"/>
</dbReference>
<evidence type="ECO:0000256" key="8">
    <source>
        <dbReference type="ARBA" id="ARBA00022989"/>
    </source>
</evidence>
<feature type="transmembrane region" description="Helical" evidence="12">
    <location>
        <begin position="24"/>
        <end position="40"/>
    </location>
</feature>
<proteinExistence type="inferred from homology"/>
<keyword evidence="8 12" id="KW-1133">Transmembrane helix</keyword>
<dbReference type="GO" id="GO:0005267">
    <property type="term" value="F:potassium channel activity"/>
    <property type="evidence" value="ECO:0007669"/>
    <property type="project" value="UniProtKB-KW"/>
</dbReference>
<keyword evidence="7" id="KW-0630">Potassium</keyword>
<dbReference type="PANTHER" id="PTHR12454">
    <property type="entry name" value="TRIMERIC INTRACELLULAR CATION CHANNEL"/>
    <property type="match status" value="1"/>
</dbReference>
<evidence type="ECO:0000256" key="5">
    <source>
        <dbReference type="ARBA" id="ARBA00022692"/>
    </source>
</evidence>
<evidence type="ECO:0000256" key="1">
    <source>
        <dbReference type="ARBA" id="ARBA00004127"/>
    </source>
</evidence>
<dbReference type="OrthoDB" id="195817at2759"/>
<dbReference type="Proteomes" id="UP000678393">
    <property type="component" value="Unassembled WGS sequence"/>
</dbReference>
<dbReference type="GO" id="GO:0016020">
    <property type="term" value="C:membrane"/>
    <property type="evidence" value="ECO:0007669"/>
    <property type="project" value="InterPro"/>
</dbReference>
<evidence type="ECO:0000256" key="6">
    <source>
        <dbReference type="ARBA" id="ARBA00022826"/>
    </source>
</evidence>
<feature type="transmembrane region" description="Helical" evidence="12">
    <location>
        <begin position="216"/>
        <end position="237"/>
    </location>
</feature>
<keyword evidence="5 12" id="KW-0812">Transmembrane</keyword>
<comment type="caution">
    <text evidence="13">The sequence shown here is derived from an EMBL/GenBank/DDBJ whole genome shotgun (WGS) entry which is preliminary data.</text>
</comment>
<keyword evidence="3" id="KW-0813">Transport</keyword>
<dbReference type="AlphaFoldDB" id="A0A8S3YFL1"/>
<dbReference type="Pfam" id="PF05197">
    <property type="entry name" value="TRIC"/>
    <property type="match status" value="1"/>
</dbReference>
<dbReference type="PANTHER" id="PTHR12454:SF11">
    <property type="entry name" value="GH25683P"/>
    <property type="match status" value="1"/>
</dbReference>
<keyword evidence="6" id="KW-0631">Potassium channel</keyword>
<keyword evidence="14" id="KW-1185">Reference proteome</keyword>
<evidence type="ECO:0000313" key="14">
    <source>
        <dbReference type="Proteomes" id="UP000678393"/>
    </source>
</evidence>
<gene>
    <name evidence="13" type="ORF">CUNI_LOCUS1551</name>
</gene>
<protein>
    <submittedName>
        <fullName evidence="13">Uncharacterized protein</fullName>
    </submittedName>
</protein>
<name>A0A8S3YFL1_9EUPU</name>
<dbReference type="EMBL" id="CAJHNH020000195">
    <property type="protein sequence ID" value="CAG5115993.1"/>
    <property type="molecule type" value="Genomic_DNA"/>
</dbReference>
<feature type="transmembrane region" description="Helical" evidence="12">
    <location>
        <begin position="146"/>
        <end position="167"/>
    </location>
</feature>
<dbReference type="GO" id="GO:0012505">
    <property type="term" value="C:endomembrane system"/>
    <property type="evidence" value="ECO:0007669"/>
    <property type="project" value="UniProtKB-SubCell"/>
</dbReference>
<evidence type="ECO:0000256" key="9">
    <source>
        <dbReference type="ARBA" id="ARBA00023065"/>
    </source>
</evidence>
<organism evidence="13 14">
    <name type="scientific">Candidula unifasciata</name>
    <dbReference type="NCBI Taxonomy" id="100452"/>
    <lineage>
        <taxon>Eukaryota</taxon>
        <taxon>Metazoa</taxon>
        <taxon>Spiralia</taxon>
        <taxon>Lophotrochozoa</taxon>
        <taxon>Mollusca</taxon>
        <taxon>Gastropoda</taxon>
        <taxon>Heterobranchia</taxon>
        <taxon>Euthyneura</taxon>
        <taxon>Panpulmonata</taxon>
        <taxon>Eupulmonata</taxon>
        <taxon>Stylommatophora</taxon>
        <taxon>Helicina</taxon>
        <taxon>Helicoidea</taxon>
        <taxon>Geomitridae</taxon>
        <taxon>Candidula</taxon>
    </lineage>
</organism>
<sequence>MTGPITAVEDQVTQLALYLMKVDMFPVFFIAHFCLSCLLVREDSKDVGIKFRQNHPFASWLCSVVTALSGLFVLNFLFGKPLIEAAKESTLVTVITVIWYLLNYSPSDVVYKIVTFTPVLLSASVLQECLRVRFIYLGIQTAAQEYPGHFLVILLAGVINGNGYGLIKVAERLIRGKWTPDTNELLDVTYFTKSGLYASLLFILHQNKIIPVPIELLYLGIIVAFVTLRLLITVGNIEDPLLPLESPLTSWLFRPAPEETRVEVNQAHKQK</sequence>
<accession>A0A8S3YFL1</accession>
<dbReference type="GO" id="GO:0042802">
    <property type="term" value="F:identical protein binding"/>
    <property type="evidence" value="ECO:0007669"/>
    <property type="project" value="InterPro"/>
</dbReference>
<evidence type="ECO:0000256" key="12">
    <source>
        <dbReference type="SAM" id="Phobius"/>
    </source>
</evidence>
<comment type="similarity">
    <text evidence="2">Belongs to the TMEM38 family.</text>
</comment>
<feature type="transmembrane region" description="Helical" evidence="12">
    <location>
        <begin position="85"/>
        <end position="102"/>
    </location>
</feature>
<feature type="transmembrane region" description="Helical" evidence="12">
    <location>
        <begin position="60"/>
        <end position="79"/>
    </location>
</feature>
<reference evidence="13" key="1">
    <citation type="submission" date="2021-04" db="EMBL/GenBank/DDBJ databases">
        <authorList>
            <consortium name="Molecular Ecology Group"/>
        </authorList>
    </citation>
    <scope>NUCLEOTIDE SEQUENCE</scope>
</reference>
<evidence type="ECO:0000256" key="2">
    <source>
        <dbReference type="ARBA" id="ARBA00005766"/>
    </source>
</evidence>
<keyword evidence="9" id="KW-0406">Ion transport</keyword>
<keyword evidence="4" id="KW-0633">Potassium transport</keyword>
<evidence type="ECO:0000256" key="4">
    <source>
        <dbReference type="ARBA" id="ARBA00022538"/>
    </source>
</evidence>
<evidence type="ECO:0000313" key="13">
    <source>
        <dbReference type="EMBL" id="CAG5115993.1"/>
    </source>
</evidence>
<feature type="transmembrane region" description="Helical" evidence="12">
    <location>
        <begin position="109"/>
        <end position="126"/>
    </location>
</feature>
<comment type="subcellular location">
    <subcellularLocation>
        <location evidence="1">Endomembrane system</location>
        <topology evidence="1">Multi-pass membrane protein</topology>
    </subcellularLocation>
</comment>
<evidence type="ECO:0000256" key="3">
    <source>
        <dbReference type="ARBA" id="ARBA00022448"/>
    </source>
</evidence>